<evidence type="ECO:0000313" key="1">
    <source>
        <dbReference type="EMBL" id="KAI3756722.1"/>
    </source>
</evidence>
<evidence type="ECO:0000313" key="2">
    <source>
        <dbReference type="Proteomes" id="UP001056120"/>
    </source>
</evidence>
<name>A0ACB9ED29_9ASTR</name>
<dbReference type="EMBL" id="CM042035">
    <property type="protein sequence ID" value="KAI3756722.1"/>
    <property type="molecule type" value="Genomic_DNA"/>
</dbReference>
<keyword evidence="2" id="KW-1185">Reference proteome</keyword>
<comment type="caution">
    <text evidence="1">The sequence shown here is derived from an EMBL/GenBank/DDBJ whole genome shotgun (WGS) entry which is preliminary data.</text>
</comment>
<dbReference type="Proteomes" id="UP001056120">
    <property type="component" value="Linkage Group LG18"/>
</dbReference>
<reference evidence="2" key="1">
    <citation type="journal article" date="2022" name="Mol. Ecol. Resour.">
        <title>The genomes of chicory, endive, great burdock and yacon provide insights into Asteraceae palaeo-polyploidization history and plant inulin production.</title>
        <authorList>
            <person name="Fan W."/>
            <person name="Wang S."/>
            <person name="Wang H."/>
            <person name="Wang A."/>
            <person name="Jiang F."/>
            <person name="Liu H."/>
            <person name="Zhao H."/>
            <person name="Xu D."/>
            <person name="Zhang Y."/>
        </authorList>
    </citation>
    <scope>NUCLEOTIDE SEQUENCE [LARGE SCALE GENOMIC DNA]</scope>
    <source>
        <strain evidence="2">cv. Yunnan</strain>
    </source>
</reference>
<organism evidence="1 2">
    <name type="scientific">Smallanthus sonchifolius</name>
    <dbReference type="NCBI Taxonomy" id="185202"/>
    <lineage>
        <taxon>Eukaryota</taxon>
        <taxon>Viridiplantae</taxon>
        <taxon>Streptophyta</taxon>
        <taxon>Embryophyta</taxon>
        <taxon>Tracheophyta</taxon>
        <taxon>Spermatophyta</taxon>
        <taxon>Magnoliopsida</taxon>
        <taxon>eudicotyledons</taxon>
        <taxon>Gunneridae</taxon>
        <taxon>Pentapetalae</taxon>
        <taxon>asterids</taxon>
        <taxon>campanulids</taxon>
        <taxon>Asterales</taxon>
        <taxon>Asteraceae</taxon>
        <taxon>Asteroideae</taxon>
        <taxon>Heliantheae alliance</taxon>
        <taxon>Millerieae</taxon>
        <taxon>Smallanthus</taxon>
    </lineage>
</organism>
<reference evidence="1 2" key="2">
    <citation type="journal article" date="2022" name="Mol. Ecol. Resour.">
        <title>The genomes of chicory, endive, great burdock and yacon provide insights into Asteraceae paleo-polyploidization history and plant inulin production.</title>
        <authorList>
            <person name="Fan W."/>
            <person name="Wang S."/>
            <person name="Wang H."/>
            <person name="Wang A."/>
            <person name="Jiang F."/>
            <person name="Liu H."/>
            <person name="Zhao H."/>
            <person name="Xu D."/>
            <person name="Zhang Y."/>
        </authorList>
    </citation>
    <scope>NUCLEOTIDE SEQUENCE [LARGE SCALE GENOMIC DNA]</scope>
    <source>
        <strain evidence="2">cv. Yunnan</strain>
        <tissue evidence="1">Leaves</tissue>
    </source>
</reference>
<proteinExistence type="predicted"/>
<accession>A0ACB9ED29</accession>
<gene>
    <name evidence="1" type="ORF">L1987_56544</name>
</gene>
<protein>
    <submittedName>
        <fullName evidence="1">Uncharacterized protein</fullName>
    </submittedName>
</protein>
<sequence>MNQKEKKMANIVAELVFIPAPGVGHIMSTVEIAKLLVNRDQRLSITVLVIQPPSSSSGPAITSYIESLTKNNINRISFIQLPQDEAPPMRDVKSFMTSVNDYIKSHQTYVRNAVADLMSQPGSGRLAGFVVDMFCTCMIDVANEFNVPTDVFFTSNAAFLGFKLFVQTLSDDRNQDVVELTNSDTEVSVPGFVKPVPTKVFWTVLQTREGLEFALFFARRLREVHAIMVNTFLELETHAIESLSADVSIPKVYPVGPILNLEGSSGNDDVIRWLDGQPPSSVVVLCFGSMGCFDEVQVKEIARGLELSGHRFVWSLRRPPSDETSKVPSDYEDPRVVLPEGFLERTDGIGKVIGWAPQVALLAHSAVGGFVSHCGWNSLLESLWFGVPVATWPMYAEQQMNAFEMVVELGLAVGIKLDYVKDLFVPEANTVVVGAEEIESGIKRLMEDNEVRRKVKEISEKSRAAVGERGSSYAAVGDLIQDFIRNIS</sequence>